<reference evidence="11" key="1">
    <citation type="submission" date="2021-04" db="EMBL/GenBank/DDBJ databases">
        <authorList>
            <person name="Chebbi M.A.C M."/>
        </authorList>
    </citation>
    <scope>NUCLEOTIDE SEQUENCE</scope>
</reference>
<dbReference type="AlphaFoldDB" id="A0A8J2H8S2"/>
<dbReference type="GO" id="GO:0007165">
    <property type="term" value="P:signal transduction"/>
    <property type="evidence" value="ECO:0007669"/>
    <property type="project" value="UniProtKB-KW"/>
</dbReference>
<evidence type="ECO:0000256" key="1">
    <source>
        <dbReference type="ARBA" id="ARBA00004651"/>
    </source>
</evidence>
<dbReference type="GO" id="GO:0004984">
    <property type="term" value="F:olfactory receptor activity"/>
    <property type="evidence" value="ECO:0007669"/>
    <property type="project" value="InterPro"/>
</dbReference>
<evidence type="ECO:0000256" key="6">
    <source>
        <dbReference type="ARBA" id="ARBA00022989"/>
    </source>
</evidence>
<keyword evidence="12" id="KW-1185">Reference proteome</keyword>
<feature type="transmembrane region" description="Helical" evidence="10">
    <location>
        <begin position="172"/>
        <end position="198"/>
    </location>
</feature>
<keyword evidence="8 11" id="KW-0675">Receptor</keyword>
<sequence>MYHKLINIMSTVLRCSGYWPTTSSAAPILKIFNFMLRFFNFGVFLCLTAVIIGDAITNFNNLSLITDNLCFSIGCFEAAAKAFRFYSEYDNIVLLINYIYEPFDKLQKMGNIEVMTKLDNLARFELKQISIVTGIVSILALSRIFGADIGKKEFPIRAYFPFEAYTSPRYELLYVAITYGVFCVDFTLLVIDMMIVVIMRYLTFQLKILLANYKHCHVKSIKETKDNFSSGMKIIKNYHAITNTTDDDENGDDQAKDDIQNFVIFELNKEDVNEINNFDWRFKQCVIHHQKLVNMMTILNNSFSFCVVVQIMGSIVLLCLNGFQILLGKDDSHLFLRRVMAITAVILQLYFWCWYGNNMSTEADALTYHQWMCGWENEFRRGISNSVTTSMILSLRSLDLRAMGLVPLSLQTFISAIKNSYSVLVLLLTVVDD</sequence>
<feature type="transmembrane region" description="Helical" evidence="10">
    <location>
        <begin position="298"/>
        <end position="323"/>
    </location>
</feature>
<feature type="transmembrane region" description="Helical" evidence="10">
    <location>
        <begin position="38"/>
        <end position="59"/>
    </location>
</feature>
<evidence type="ECO:0000256" key="8">
    <source>
        <dbReference type="ARBA" id="ARBA00023170"/>
    </source>
</evidence>
<evidence type="ECO:0000313" key="12">
    <source>
        <dbReference type="Proteomes" id="UP000786811"/>
    </source>
</evidence>
<evidence type="ECO:0000256" key="10">
    <source>
        <dbReference type="SAM" id="Phobius"/>
    </source>
</evidence>
<dbReference type="GO" id="GO:0005886">
    <property type="term" value="C:plasma membrane"/>
    <property type="evidence" value="ECO:0007669"/>
    <property type="project" value="UniProtKB-SubCell"/>
</dbReference>
<dbReference type="GO" id="GO:0005549">
    <property type="term" value="F:odorant binding"/>
    <property type="evidence" value="ECO:0007669"/>
    <property type="project" value="InterPro"/>
</dbReference>
<keyword evidence="7 10" id="KW-0472">Membrane</keyword>
<evidence type="ECO:0000256" key="4">
    <source>
        <dbReference type="ARBA" id="ARBA00022692"/>
    </source>
</evidence>
<gene>
    <name evidence="11" type="ORF">HICCMSTLAB_LOCUS3644</name>
</gene>
<dbReference type="OrthoDB" id="6604226at2759"/>
<evidence type="ECO:0000256" key="3">
    <source>
        <dbReference type="ARBA" id="ARBA00022606"/>
    </source>
</evidence>
<name>A0A8J2H8S2_COTCN</name>
<evidence type="ECO:0000313" key="11">
    <source>
        <dbReference type="EMBL" id="CAG5082753.1"/>
    </source>
</evidence>
<evidence type="ECO:0000256" key="2">
    <source>
        <dbReference type="ARBA" id="ARBA00022475"/>
    </source>
</evidence>
<comment type="caution">
    <text evidence="11">The sequence shown here is derived from an EMBL/GenBank/DDBJ whole genome shotgun (WGS) entry which is preliminary data.</text>
</comment>
<comment type="subcellular location">
    <subcellularLocation>
        <location evidence="1">Cell membrane</location>
        <topology evidence="1">Multi-pass membrane protein</topology>
    </subcellularLocation>
</comment>
<dbReference type="Pfam" id="PF02949">
    <property type="entry name" value="7tm_6"/>
    <property type="match status" value="1"/>
</dbReference>
<accession>A0A8J2H8S2</accession>
<feature type="non-terminal residue" evidence="11">
    <location>
        <position position="433"/>
    </location>
</feature>
<proteinExistence type="predicted"/>
<dbReference type="InterPro" id="IPR004117">
    <property type="entry name" value="7tm6_olfct_rcpt"/>
</dbReference>
<keyword evidence="2" id="KW-1003">Cell membrane</keyword>
<dbReference type="PANTHER" id="PTHR21137">
    <property type="entry name" value="ODORANT RECEPTOR"/>
    <property type="match status" value="1"/>
</dbReference>
<feature type="transmembrane region" description="Helical" evidence="10">
    <location>
        <begin position="335"/>
        <end position="355"/>
    </location>
</feature>
<dbReference type="PANTHER" id="PTHR21137:SF35">
    <property type="entry name" value="ODORANT RECEPTOR 19A-RELATED"/>
    <property type="match status" value="1"/>
</dbReference>
<keyword evidence="4 10" id="KW-0812">Transmembrane</keyword>
<dbReference type="Proteomes" id="UP000786811">
    <property type="component" value="Unassembled WGS sequence"/>
</dbReference>
<evidence type="ECO:0000256" key="5">
    <source>
        <dbReference type="ARBA" id="ARBA00022725"/>
    </source>
</evidence>
<keyword evidence="9" id="KW-0807">Transducer</keyword>
<dbReference type="EMBL" id="CAJNRD030001118">
    <property type="protein sequence ID" value="CAG5082753.1"/>
    <property type="molecule type" value="Genomic_DNA"/>
</dbReference>
<keyword evidence="6 10" id="KW-1133">Transmembrane helix</keyword>
<evidence type="ECO:0000256" key="9">
    <source>
        <dbReference type="ARBA" id="ARBA00023224"/>
    </source>
</evidence>
<protein>
    <submittedName>
        <fullName evidence="11">Olfactory receptor 202</fullName>
    </submittedName>
</protein>
<keyword evidence="5" id="KW-0552">Olfaction</keyword>
<organism evidence="11 12">
    <name type="scientific">Cotesia congregata</name>
    <name type="common">Parasitoid wasp</name>
    <name type="synonym">Apanteles congregatus</name>
    <dbReference type="NCBI Taxonomy" id="51543"/>
    <lineage>
        <taxon>Eukaryota</taxon>
        <taxon>Metazoa</taxon>
        <taxon>Ecdysozoa</taxon>
        <taxon>Arthropoda</taxon>
        <taxon>Hexapoda</taxon>
        <taxon>Insecta</taxon>
        <taxon>Pterygota</taxon>
        <taxon>Neoptera</taxon>
        <taxon>Endopterygota</taxon>
        <taxon>Hymenoptera</taxon>
        <taxon>Apocrita</taxon>
        <taxon>Ichneumonoidea</taxon>
        <taxon>Braconidae</taxon>
        <taxon>Microgastrinae</taxon>
        <taxon>Cotesia</taxon>
    </lineage>
</organism>
<keyword evidence="3" id="KW-0716">Sensory transduction</keyword>
<evidence type="ECO:0000256" key="7">
    <source>
        <dbReference type="ARBA" id="ARBA00023136"/>
    </source>
</evidence>